<keyword evidence="1" id="KW-1133">Transmembrane helix</keyword>
<accession>A0A0V1LM13</accession>
<dbReference type="AlphaFoldDB" id="A0A0V1LM13"/>
<keyword evidence="1" id="KW-0812">Transmembrane</keyword>
<sequence length="60" mass="6893">LPVRRLCIQLAVFADNCNSTSHNYNIICSLLLLHSYLYYFALDIVTLLFNPQGLFSSRNI</sequence>
<evidence type="ECO:0000313" key="3">
    <source>
        <dbReference type="Proteomes" id="UP000054721"/>
    </source>
</evidence>
<organism evidence="2 3">
    <name type="scientific">Trichinella nativa</name>
    <dbReference type="NCBI Taxonomy" id="6335"/>
    <lineage>
        <taxon>Eukaryota</taxon>
        <taxon>Metazoa</taxon>
        <taxon>Ecdysozoa</taxon>
        <taxon>Nematoda</taxon>
        <taxon>Enoplea</taxon>
        <taxon>Dorylaimia</taxon>
        <taxon>Trichinellida</taxon>
        <taxon>Trichinellidae</taxon>
        <taxon>Trichinella</taxon>
    </lineage>
</organism>
<protein>
    <submittedName>
        <fullName evidence="2">Uncharacterized protein</fullName>
    </submittedName>
</protein>
<evidence type="ECO:0000256" key="1">
    <source>
        <dbReference type="SAM" id="Phobius"/>
    </source>
</evidence>
<name>A0A0V1LM13_9BILA</name>
<comment type="caution">
    <text evidence="2">The sequence shown here is derived from an EMBL/GenBank/DDBJ whole genome shotgun (WGS) entry which is preliminary data.</text>
</comment>
<evidence type="ECO:0000313" key="2">
    <source>
        <dbReference type="EMBL" id="KRZ60532.1"/>
    </source>
</evidence>
<reference evidence="2 3" key="1">
    <citation type="submission" date="2015-05" db="EMBL/GenBank/DDBJ databases">
        <title>Evolution of Trichinella species and genotypes.</title>
        <authorList>
            <person name="Korhonen P.K."/>
            <person name="Edoardo P."/>
            <person name="Giuseppe L.R."/>
            <person name="Gasser R.B."/>
        </authorList>
    </citation>
    <scope>NUCLEOTIDE SEQUENCE [LARGE SCALE GENOMIC DNA]</scope>
    <source>
        <strain evidence="2">ISS10</strain>
    </source>
</reference>
<keyword evidence="3" id="KW-1185">Reference proteome</keyword>
<dbReference type="Proteomes" id="UP000054721">
    <property type="component" value="Unassembled WGS sequence"/>
</dbReference>
<keyword evidence="1" id="KW-0472">Membrane</keyword>
<proteinExistence type="predicted"/>
<feature type="non-terminal residue" evidence="2">
    <location>
        <position position="1"/>
    </location>
</feature>
<gene>
    <name evidence="2" type="ORF">T02_140</name>
</gene>
<feature type="non-terminal residue" evidence="2">
    <location>
        <position position="60"/>
    </location>
</feature>
<dbReference type="EMBL" id="JYDW01000028">
    <property type="protein sequence ID" value="KRZ60532.1"/>
    <property type="molecule type" value="Genomic_DNA"/>
</dbReference>
<feature type="transmembrane region" description="Helical" evidence="1">
    <location>
        <begin position="24"/>
        <end position="49"/>
    </location>
</feature>